<dbReference type="GO" id="GO:0061630">
    <property type="term" value="F:ubiquitin protein ligase activity"/>
    <property type="evidence" value="ECO:0007669"/>
    <property type="project" value="InterPro"/>
</dbReference>
<dbReference type="EMBL" id="BRPK01000009">
    <property type="protein sequence ID" value="GLB41179.1"/>
    <property type="molecule type" value="Genomic_DNA"/>
</dbReference>
<keyword evidence="1" id="KW-0863">Zinc-finger</keyword>
<evidence type="ECO:0000256" key="1">
    <source>
        <dbReference type="PROSITE-ProRule" id="PRU00325"/>
    </source>
</evidence>
<protein>
    <submittedName>
        <fullName evidence="4">RING finger domain protein</fullName>
    </submittedName>
</protein>
<keyword evidence="1" id="KW-0862">Zinc</keyword>
<dbReference type="PROSITE" id="PS50966">
    <property type="entry name" value="ZF_SWIM"/>
    <property type="match status" value="1"/>
</dbReference>
<dbReference type="InterPro" id="IPR007527">
    <property type="entry name" value="Znf_SWIM"/>
</dbReference>
<evidence type="ECO:0000313" key="5">
    <source>
        <dbReference type="Proteomes" id="UP001063166"/>
    </source>
</evidence>
<dbReference type="AlphaFoldDB" id="A0A9P3PTB0"/>
<name>A0A9P3PTB0_LYOSH</name>
<dbReference type="Gene3D" id="3.30.40.10">
    <property type="entry name" value="Zinc/RING finger domain, C3HC4 (zinc finger)"/>
    <property type="match status" value="1"/>
</dbReference>
<dbReference type="PANTHER" id="PTHR21540:SF0">
    <property type="entry name" value="PHD FAMILY PROTEIN"/>
    <property type="match status" value="1"/>
</dbReference>
<feature type="domain" description="SWIM-type" evidence="3">
    <location>
        <begin position="155"/>
        <end position="187"/>
    </location>
</feature>
<dbReference type="GO" id="GO:0008270">
    <property type="term" value="F:zinc ion binding"/>
    <property type="evidence" value="ECO:0007669"/>
    <property type="project" value="UniProtKB-KW"/>
</dbReference>
<comment type="caution">
    <text evidence="4">The sequence shown here is derived from an EMBL/GenBank/DDBJ whole genome shotgun (WGS) entry which is preliminary data.</text>
</comment>
<feature type="region of interest" description="Disordered" evidence="2">
    <location>
        <begin position="233"/>
        <end position="252"/>
    </location>
</feature>
<feature type="compositionally biased region" description="Basic and acidic residues" evidence="2">
    <location>
        <begin position="1"/>
        <end position="11"/>
    </location>
</feature>
<gene>
    <name evidence="4" type="ORF">LshimejAT787_0903940</name>
</gene>
<organism evidence="4 5">
    <name type="scientific">Lyophyllum shimeji</name>
    <name type="common">Hon-shimeji</name>
    <name type="synonym">Tricholoma shimeji</name>
    <dbReference type="NCBI Taxonomy" id="47721"/>
    <lineage>
        <taxon>Eukaryota</taxon>
        <taxon>Fungi</taxon>
        <taxon>Dikarya</taxon>
        <taxon>Basidiomycota</taxon>
        <taxon>Agaricomycotina</taxon>
        <taxon>Agaricomycetes</taxon>
        <taxon>Agaricomycetidae</taxon>
        <taxon>Agaricales</taxon>
        <taxon>Tricholomatineae</taxon>
        <taxon>Lyophyllaceae</taxon>
        <taxon>Lyophyllum</taxon>
    </lineage>
</organism>
<evidence type="ECO:0000256" key="2">
    <source>
        <dbReference type="SAM" id="MobiDB-lite"/>
    </source>
</evidence>
<dbReference type="OrthoDB" id="2122982at2759"/>
<dbReference type="InterPro" id="IPR013083">
    <property type="entry name" value="Znf_RING/FYVE/PHD"/>
</dbReference>
<accession>A0A9P3PTB0</accession>
<feature type="compositionally biased region" description="Pro residues" evidence="2">
    <location>
        <begin position="59"/>
        <end position="68"/>
    </location>
</feature>
<feature type="compositionally biased region" description="Basic and acidic residues" evidence="2">
    <location>
        <begin position="94"/>
        <end position="106"/>
    </location>
</feature>
<feature type="compositionally biased region" description="Low complexity" evidence="2">
    <location>
        <begin position="236"/>
        <end position="247"/>
    </location>
</feature>
<sequence length="431" mass="47857">MVLTKRTRDGQFVHWTRAGQAPAPPSTPSDLPPPAKKSRTTSYTPPAASASSAKVTHVQPPPPPPPQTAYPSNDLEPGPSQPPPPPTPSRSRKKADPDQPPPEKRGAVFKKKCPQNILDRVERVMSQRFFMIDRQRNPGELKEVFSVLGSTGNVYTVTIDHKPSCNCPDHLKGNHCKHILFIFLKVLQVSQESGFWYQKALLTSELETIFAEAPLAPNSVAHRRIRDAHARAVGKATNQTQTQAQTNNHKRTPGPDDDCAICYETMHKVQEALLVWCEDCGNALHRQCFQEYRTSTVNSGKQLTERVTGISTLPACRVSVPFVIRVHITMDRGGDSGIMGIRIIWTETLPGLLLFLCVFDDHRSHAHRKHTVSVYSCIVRASTLPTSTREPDDDSSNRKKERSMPMNIQACHFASNYLSPPTQTGAHTSGY</sequence>
<evidence type="ECO:0000259" key="3">
    <source>
        <dbReference type="PROSITE" id="PS50966"/>
    </source>
</evidence>
<dbReference type="InterPro" id="IPR039903">
    <property type="entry name" value="Zswim2"/>
</dbReference>
<proteinExistence type="predicted"/>
<feature type="compositionally biased region" description="Pro residues" evidence="2">
    <location>
        <begin position="22"/>
        <end position="35"/>
    </location>
</feature>
<feature type="compositionally biased region" description="Pro residues" evidence="2">
    <location>
        <begin position="79"/>
        <end position="88"/>
    </location>
</feature>
<feature type="region of interest" description="Disordered" evidence="2">
    <location>
        <begin position="1"/>
        <end position="111"/>
    </location>
</feature>
<dbReference type="PANTHER" id="PTHR21540">
    <property type="entry name" value="RING FINGER AND SWIM DOMAIN-CONTAINING PROTEIN 2"/>
    <property type="match status" value="1"/>
</dbReference>
<keyword evidence="5" id="KW-1185">Reference proteome</keyword>
<keyword evidence="1" id="KW-0479">Metal-binding</keyword>
<feature type="compositionally biased region" description="Low complexity" evidence="2">
    <location>
        <begin position="40"/>
        <end position="53"/>
    </location>
</feature>
<dbReference type="Proteomes" id="UP001063166">
    <property type="component" value="Unassembled WGS sequence"/>
</dbReference>
<evidence type="ECO:0000313" key="4">
    <source>
        <dbReference type="EMBL" id="GLB41179.1"/>
    </source>
</evidence>
<reference evidence="4" key="1">
    <citation type="submission" date="2022-07" db="EMBL/GenBank/DDBJ databases">
        <title>The genome of Lyophyllum shimeji provides insight into the initial evolution of ectomycorrhizal fungal genome.</title>
        <authorList>
            <person name="Kobayashi Y."/>
            <person name="Shibata T."/>
            <person name="Hirakawa H."/>
            <person name="Shigenobu S."/>
            <person name="Nishiyama T."/>
            <person name="Yamada A."/>
            <person name="Hasebe M."/>
            <person name="Kawaguchi M."/>
        </authorList>
    </citation>
    <scope>NUCLEOTIDE SEQUENCE</scope>
    <source>
        <strain evidence="4">AT787</strain>
    </source>
</reference>